<name>A0ABD1Y400_9MARC</name>
<gene>
    <name evidence="5" type="ORF">R1flu_000219</name>
</gene>
<keyword evidence="6" id="KW-1185">Reference proteome</keyword>
<dbReference type="EMBL" id="JBHFFA010000006">
    <property type="protein sequence ID" value="KAL2620014.1"/>
    <property type="molecule type" value="Genomic_DNA"/>
</dbReference>
<sequence length="249" mass="27713">MAVASFDTGAANFSNSGLSLFDFFGLFEALAIRANLKQQFETKIPLLKSASPKAEQPVVEKKSSSIVLENRCDQDEQGSASECTRTDVQGESDLQSSELRRMFSAIDENQDGLICVDDLRRFMGRLGQELTEEDAVSMLATVDHDRDGSVGFEEFCTLYESLDSCMAGQKKVDDEEDEELKEAFRLYDTNNDGYISCQELQAVLLALGLPEGKSLKSCEHMIRVVDMDGNGQVDIKEFKQMMSSDSFLR</sequence>
<dbReference type="Proteomes" id="UP001605036">
    <property type="component" value="Unassembled WGS sequence"/>
</dbReference>
<accession>A0ABD1Y400</accession>
<protein>
    <recommendedName>
        <fullName evidence="4">EF-hand domain-containing protein</fullName>
    </recommendedName>
</protein>
<dbReference type="AlphaFoldDB" id="A0ABD1Y400"/>
<comment type="caution">
    <text evidence="5">The sequence shown here is derived from an EMBL/GenBank/DDBJ whole genome shotgun (WGS) entry which is preliminary data.</text>
</comment>
<feature type="domain" description="EF-hand" evidence="4">
    <location>
        <begin position="213"/>
        <end position="248"/>
    </location>
</feature>
<dbReference type="InterPro" id="IPR002048">
    <property type="entry name" value="EF_hand_dom"/>
</dbReference>
<keyword evidence="2" id="KW-0677">Repeat</keyword>
<dbReference type="SMART" id="SM00054">
    <property type="entry name" value="EFh"/>
    <property type="match status" value="4"/>
</dbReference>
<evidence type="ECO:0000256" key="3">
    <source>
        <dbReference type="ARBA" id="ARBA00022837"/>
    </source>
</evidence>
<keyword evidence="3" id="KW-0106">Calcium</keyword>
<keyword evidence="1" id="KW-0479">Metal-binding</keyword>
<reference evidence="5 6" key="1">
    <citation type="submission" date="2024-09" db="EMBL/GenBank/DDBJ databases">
        <title>Chromosome-scale assembly of Riccia fluitans.</title>
        <authorList>
            <person name="Paukszto L."/>
            <person name="Sawicki J."/>
            <person name="Karawczyk K."/>
            <person name="Piernik-Szablinska J."/>
            <person name="Szczecinska M."/>
            <person name="Mazdziarz M."/>
        </authorList>
    </citation>
    <scope>NUCLEOTIDE SEQUENCE [LARGE SCALE GENOMIC DNA]</scope>
    <source>
        <strain evidence="5">Rf_01</strain>
        <tissue evidence="5">Aerial parts of the thallus</tissue>
    </source>
</reference>
<evidence type="ECO:0000259" key="4">
    <source>
        <dbReference type="PROSITE" id="PS50222"/>
    </source>
</evidence>
<dbReference type="Gene3D" id="1.10.238.10">
    <property type="entry name" value="EF-hand"/>
    <property type="match status" value="2"/>
</dbReference>
<dbReference type="Pfam" id="PF13499">
    <property type="entry name" value="EF-hand_7"/>
    <property type="match status" value="2"/>
</dbReference>
<evidence type="ECO:0000313" key="6">
    <source>
        <dbReference type="Proteomes" id="UP001605036"/>
    </source>
</evidence>
<evidence type="ECO:0000256" key="2">
    <source>
        <dbReference type="ARBA" id="ARBA00022737"/>
    </source>
</evidence>
<evidence type="ECO:0000313" key="5">
    <source>
        <dbReference type="EMBL" id="KAL2620014.1"/>
    </source>
</evidence>
<dbReference type="InterPro" id="IPR018247">
    <property type="entry name" value="EF_Hand_1_Ca_BS"/>
</dbReference>
<dbReference type="SUPFAM" id="SSF47473">
    <property type="entry name" value="EF-hand"/>
    <property type="match status" value="1"/>
</dbReference>
<proteinExistence type="predicted"/>
<feature type="domain" description="EF-hand" evidence="4">
    <location>
        <begin position="94"/>
        <end position="129"/>
    </location>
</feature>
<dbReference type="GO" id="GO:0046872">
    <property type="term" value="F:metal ion binding"/>
    <property type="evidence" value="ECO:0007669"/>
    <property type="project" value="UniProtKB-KW"/>
</dbReference>
<dbReference type="PANTHER" id="PTHR10891">
    <property type="entry name" value="EF-HAND CALCIUM-BINDING DOMAIN CONTAINING PROTEIN"/>
    <property type="match status" value="1"/>
</dbReference>
<organism evidence="5 6">
    <name type="scientific">Riccia fluitans</name>
    <dbReference type="NCBI Taxonomy" id="41844"/>
    <lineage>
        <taxon>Eukaryota</taxon>
        <taxon>Viridiplantae</taxon>
        <taxon>Streptophyta</taxon>
        <taxon>Embryophyta</taxon>
        <taxon>Marchantiophyta</taxon>
        <taxon>Marchantiopsida</taxon>
        <taxon>Marchantiidae</taxon>
        <taxon>Marchantiales</taxon>
        <taxon>Ricciaceae</taxon>
        <taxon>Riccia</taxon>
    </lineage>
</organism>
<dbReference type="InterPro" id="IPR039647">
    <property type="entry name" value="EF_hand_pair_protein_CML-like"/>
</dbReference>
<feature type="domain" description="EF-hand" evidence="4">
    <location>
        <begin position="130"/>
        <end position="165"/>
    </location>
</feature>
<dbReference type="InterPro" id="IPR011992">
    <property type="entry name" value="EF-hand-dom_pair"/>
</dbReference>
<dbReference type="CDD" id="cd00051">
    <property type="entry name" value="EFh"/>
    <property type="match status" value="2"/>
</dbReference>
<evidence type="ECO:0000256" key="1">
    <source>
        <dbReference type="ARBA" id="ARBA00022723"/>
    </source>
</evidence>
<dbReference type="PROSITE" id="PS50222">
    <property type="entry name" value="EF_HAND_2"/>
    <property type="match status" value="4"/>
</dbReference>
<feature type="domain" description="EF-hand" evidence="4">
    <location>
        <begin position="175"/>
        <end position="210"/>
    </location>
</feature>
<dbReference type="FunFam" id="1.10.238.10:FF:000527">
    <property type="entry name" value="Calmodulin-3"/>
    <property type="match status" value="1"/>
</dbReference>
<dbReference type="PROSITE" id="PS00018">
    <property type="entry name" value="EF_HAND_1"/>
    <property type="match status" value="4"/>
</dbReference>